<comment type="caution">
    <text evidence="1">The sequence shown here is derived from an EMBL/GenBank/DDBJ whole genome shotgun (WGS) entry which is preliminary data.</text>
</comment>
<evidence type="ECO:0000313" key="2">
    <source>
        <dbReference type="Proteomes" id="UP001062846"/>
    </source>
</evidence>
<accession>A0ACC0L1B4</accession>
<evidence type="ECO:0000313" key="1">
    <source>
        <dbReference type="EMBL" id="KAI8522468.1"/>
    </source>
</evidence>
<name>A0ACC0L1B4_RHOML</name>
<keyword evidence="1" id="KW-0934">Plastid</keyword>
<dbReference type="Proteomes" id="UP001062846">
    <property type="component" value="Chloroplast Pltd"/>
</dbReference>
<geneLocation type="chloroplast" evidence="1"/>
<keyword evidence="1" id="KW-0150">Chloroplast</keyword>
<reference evidence="1" key="1">
    <citation type="submission" date="2022-02" db="EMBL/GenBank/DDBJ databases">
        <title>Plant Genome Project.</title>
        <authorList>
            <person name="Zhang R.-G."/>
        </authorList>
    </citation>
    <scope>NUCLEOTIDE SEQUENCE</scope>
    <source>
        <strain evidence="1">AT1</strain>
    </source>
</reference>
<sequence>MDTKNPISCVPGDSGIEEKKEGKLLQQIDAVLDIGFPPDKMPKVLNALIIKESYPGGVGYTYVICEVQRILENNRVLAIILMSDGKGTLREGMEVLDTKAPLSALKALEIDFPSGKMPKLYNALVVEGIDNNGLPITARCQVIAFLKDTNRVLAHAPSYRHIRVGMKAIDTETSFRNEEELVEAIHEAMPLTVVKGTPPYFGFDDRALCKPIMGGVESRIIWCALLLYYAIQFFRRR</sequence>
<organism evidence="1 2">
    <name type="scientific">Rhododendron molle</name>
    <name type="common">Chinese azalea</name>
    <name type="synonym">Azalea mollis</name>
    <dbReference type="NCBI Taxonomy" id="49168"/>
    <lineage>
        <taxon>Eukaryota</taxon>
        <taxon>Viridiplantae</taxon>
        <taxon>Streptophyta</taxon>
        <taxon>Embryophyta</taxon>
        <taxon>Tracheophyta</taxon>
        <taxon>Spermatophyta</taxon>
        <taxon>Magnoliopsida</taxon>
        <taxon>eudicotyledons</taxon>
        <taxon>Gunneridae</taxon>
        <taxon>Pentapetalae</taxon>
        <taxon>asterids</taxon>
        <taxon>Ericales</taxon>
        <taxon>Ericaceae</taxon>
        <taxon>Ericoideae</taxon>
        <taxon>Rhodoreae</taxon>
        <taxon>Rhododendron</taxon>
    </lineage>
</organism>
<proteinExistence type="predicted"/>
<keyword evidence="2" id="KW-1185">Reference proteome</keyword>
<dbReference type="EMBL" id="CM046401">
    <property type="protein sequence ID" value="KAI8522468.1"/>
    <property type="molecule type" value="Genomic_DNA"/>
</dbReference>
<protein>
    <submittedName>
        <fullName evidence="1">Uncharacterized protein</fullName>
    </submittedName>
</protein>
<gene>
    <name evidence="1" type="ORF">RHMOL_RhmolPtG0006100</name>
</gene>